<dbReference type="PANTHER" id="PTHR11863">
    <property type="entry name" value="STEROL DESATURASE"/>
    <property type="match status" value="1"/>
</dbReference>
<evidence type="ECO:0000256" key="3">
    <source>
        <dbReference type="ARBA" id="ARBA00022989"/>
    </source>
</evidence>
<feature type="transmembrane region" description="Helical" evidence="5">
    <location>
        <begin position="12"/>
        <end position="29"/>
    </location>
</feature>
<evidence type="ECO:0000256" key="1">
    <source>
        <dbReference type="ARBA" id="ARBA00004370"/>
    </source>
</evidence>
<dbReference type="GO" id="GO:0008610">
    <property type="term" value="P:lipid biosynthetic process"/>
    <property type="evidence" value="ECO:0007669"/>
    <property type="project" value="InterPro"/>
</dbReference>
<sequence length="213" mass="26143">MTIQLQKGFNTMGIDIFVILYHIWLYHRVGISPLITWSQMIFSFMNFIFLRQLILWTVSFLNFNSEYTNNTFFVLFQVGFFYLIQEFYMYFAHRFMHWNKFLYNWVHRRHHLLNAECFTTATYMSPIEIIVHIYPNIILGPVIFNFYFGYIFKEAFFIWSCLANFYFVWSHSGVNDSQYMPSIKHHWLHHKYYNVNYGSWLTDKLFGTIRYND</sequence>
<accession>A0A1V0SE28</accession>
<evidence type="ECO:0000313" key="7">
    <source>
        <dbReference type="EMBL" id="ARF09979.1"/>
    </source>
</evidence>
<organism evidence="7">
    <name type="scientific">Indivirus ILV1</name>
    <dbReference type="NCBI Taxonomy" id="1977633"/>
    <lineage>
        <taxon>Viruses</taxon>
        <taxon>Varidnaviria</taxon>
        <taxon>Bamfordvirae</taxon>
        <taxon>Nucleocytoviricota</taxon>
        <taxon>Megaviricetes</taxon>
        <taxon>Imitervirales</taxon>
        <taxon>Mimiviridae</taxon>
        <taxon>Klosneuvirinae</taxon>
        <taxon>Indivirus</taxon>
    </lineage>
</organism>
<dbReference type="EMBL" id="KY684090">
    <property type="protein sequence ID" value="ARF09979.1"/>
    <property type="molecule type" value="Genomic_DNA"/>
</dbReference>
<proteinExistence type="predicted"/>
<evidence type="ECO:0000256" key="2">
    <source>
        <dbReference type="ARBA" id="ARBA00022692"/>
    </source>
</evidence>
<reference evidence="7" key="1">
    <citation type="journal article" date="2017" name="Science">
        <title>Giant viruses with an expanded complement of translation system components.</title>
        <authorList>
            <person name="Schulz F."/>
            <person name="Yutin N."/>
            <person name="Ivanova N.N."/>
            <person name="Ortega D.R."/>
            <person name="Lee T.K."/>
            <person name="Vierheilig J."/>
            <person name="Daims H."/>
            <person name="Horn M."/>
            <person name="Wagner M."/>
            <person name="Jensen G.J."/>
            <person name="Kyrpides N.C."/>
            <person name="Koonin E.V."/>
            <person name="Woyke T."/>
        </authorList>
    </citation>
    <scope>NUCLEOTIDE SEQUENCE</scope>
    <source>
        <strain evidence="7">ILV1</strain>
    </source>
</reference>
<comment type="subcellular location">
    <subcellularLocation>
        <location evidence="1">Membrane</location>
    </subcellularLocation>
</comment>
<protein>
    <submittedName>
        <fullName evidence="7">Fatty acid hydroxylase superfamily</fullName>
    </submittedName>
</protein>
<dbReference type="GO" id="GO:0005506">
    <property type="term" value="F:iron ion binding"/>
    <property type="evidence" value="ECO:0007669"/>
    <property type="project" value="InterPro"/>
</dbReference>
<feature type="domain" description="Fatty acid hydroxylase" evidence="6">
    <location>
        <begin position="80"/>
        <end position="208"/>
    </location>
</feature>
<dbReference type="Pfam" id="PF04116">
    <property type="entry name" value="FA_hydroxylase"/>
    <property type="match status" value="1"/>
</dbReference>
<feature type="transmembrane region" description="Helical" evidence="5">
    <location>
        <begin position="72"/>
        <end position="91"/>
    </location>
</feature>
<dbReference type="InterPro" id="IPR050307">
    <property type="entry name" value="Sterol_Desaturase_Related"/>
</dbReference>
<gene>
    <name evidence="7" type="ORF">Indivirus_6_45</name>
</gene>
<dbReference type="InterPro" id="IPR006694">
    <property type="entry name" value="Fatty_acid_hydroxylase"/>
</dbReference>
<evidence type="ECO:0000256" key="4">
    <source>
        <dbReference type="ARBA" id="ARBA00023136"/>
    </source>
</evidence>
<name>A0A1V0SE28_9VIRU</name>
<dbReference type="GO" id="GO:0016020">
    <property type="term" value="C:membrane"/>
    <property type="evidence" value="ECO:0007669"/>
    <property type="project" value="UniProtKB-SubCell"/>
</dbReference>
<keyword evidence="2 5" id="KW-0812">Transmembrane</keyword>
<evidence type="ECO:0000256" key="5">
    <source>
        <dbReference type="SAM" id="Phobius"/>
    </source>
</evidence>
<evidence type="ECO:0000259" key="6">
    <source>
        <dbReference type="Pfam" id="PF04116"/>
    </source>
</evidence>
<dbReference type="GO" id="GO:0016491">
    <property type="term" value="F:oxidoreductase activity"/>
    <property type="evidence" value="ECO:0007669"/>
    <property type="project" value="InterPro"/>
</dbReference>
<feature type="transmembrane region" description="Helical" evidence="5">
    <location>
        <begin position="41"/>
        <end position="60"/>
    </location>
</feature>
<keyword evidence="3 5" id="KW-1133">Transmembrane helix</keyword>
<keyword evidence="4 5" id="KW-0472">Membrane</keyword>